<proteinExistence type="predicted"/>
<feature type="chain" id="PRO_5047046744" evidence="2">
    <location>
        <begin position="30"/>
        <end position="461"/>
    </location>
</feature>
<dbReference type="Proteomes" id="UP000436181">
    <property type="component" value="Unassembled WGS sequence"/>
</dbReference>
<dbReference type="PANTHER" id="PTHR48098">
    <property type="entry name" value="ENTEROCHELIN ESTERASE-RELATED"/>
    <property type="match status" value="1"/>
</dbReference>
<comment type="caution">
    <text evidence="3">The sequence shown here is derived from an EMBL/GenBank/DDBJ whole genome shotgun (WGS) entry which is preliminary data.</text>
</comment>
<evidence type="ECO:0000313" key="4">
    <source>
        <dbReference type="Proteomes" id="UP000436181"/>
    </source>
</evidence>
<sequence>MKRSIFRVTAATLAALAPVSIASVAPATAGTPVDQIAGDQYSGTVPAGEIVAKDDEFFAGKFEGNDSMKWVDSKGAEKPIQAAPWVEKIKQFRNILAHTEDEKYEFRPFDNVHVYVIKSHTMNRLVPVAVIQPRNPAQRDNAPTQYLLNGADGGEGGANWIVQTDVIEYFGGNPYENLYGDQGLKSGTLKATKSPGIGANIVIPMSGAFSYYTDWVNEEPELGGKQLWETFMTQELPKAIEPALKANGKRGIAGLSMSGSTVLNYAQHHKGLYDTIGSFSGCASATTGLGPAFIDITLNRGNTNMQTMWGGPFSERARYNDALLNAEKLRGQENIYVSNATGLAGPYDILSAPRIHNELRATATVLVEGGAIEAATNGCTHELAAKTNALGIPVTYNFRPQGTHQWGYWQDDMRAYWPVMTKGLGTAESHPQPENDPYQDAQAGTLVGSATELGRQFGLSS</sequence>
<dbReference type="RefSeq" id="WP_151843593.1">
    <property type="nucleotide sequence ID" value="NZ_WBZJ01000001.1"/>
</dbReference>
<evidence type="ECO:0000256" key="2">
    <source>
        <dbReference type="SAM" id="SignalP"/>
    </source>
</evidence>
<dbReference type="InterPro" id="IPR050583">
    <property type="entry name" value="Mycobacterial_A85_antigen"/>
</dbReference>
<dbReference type="InterPro" id="IPR000801">
    <property type="entry name" value="Esterase-like"/>
</dbReference>
<dbReference type="PANTHER" id="PTHR48098:SF1">
    <property type="entry name" value="DIACYLGLYCEROL ACYLTRANSFERASE_MYCOLYLTRANSFERASE AG85A"/>
    <property type="match status" value="1"/>
</dbReference>
<dbReference type="Pfam" id="PF00756">
    <property type="entry name" value="Esterase"/>
    <property type="match status" value="1"/>
</dbReference>
<dbReference type="Gene3D" id="3.40.50.1820">
    <property type="entry name" value="alpha/beta hydrolase"/>
    <property type="match status" value="1"/>
</dbReference>
<protein>
    <submittedName>
        <fullName evidence="3">Esterase family protein</fullName>
    </submittedName>
</protein>
<evidence type="ECO:0000256" key="1">
    <source>
        <dbReference type="SAM" id="MobiDB-lite"/>
    </source>
</evidence>
<keyword evidence="4" id="KW-1185">Reference proteome</keyword>
<reference evidence="3 4" key="1">
    <citation type="submission" date="2019-10" db="EMBL/GenBank/DDBJ databases">
        <title>Corynebacterium sp novel species isolated from the respiratory tract of Marmot.</title>
        <authorList>
            <person name="Zhang G."/>
        </authorList>
    </citation>
    <scope>NUCLEOTIDE SEQUENCE [LARGE SCALE GENOMIC DNA]</scope>
    <source>
        <strain evidence="3 4">336</strain>
    </source>
</reference>
<evidence type="ECO:0000313" key="3">
    <source>
        <dbReference type="EMBL" id="KAB3522669.1"/>
    </source>
</evidence>
<feature type="region of interest" description="Disordered" evidence="1">
    <location>
        <begin position="425"/>
        <end position="445"/>
    </location>
</feature>
<dbReference type="EMBL" id="WBZJ01000001">
    <property type="protein sequence ID" value="KAB3522669.1"/>
    <property type="molecule type" value="Genomic_DNA"/>
</dbReference>
<keyword evidence="2" id="KW-0732">Signal</keyword>
<dbReference type="InterPro" id="IPR029058">
    <property type="entry name" value="AB_hydrolase_fold"/>
</dbReference>
<gene>
    <name evidence="3" type="ORF">F8377_00310</name>
</gene>
<feature type="signal peptide" evidence="2">
    <location>
        <begin position="1"/>
        <end position="29"/>
    </location>
</feature>
<accession>A0ABQ6VEN0</accession>
<dbReference type="SUPFAM" id="SSF53474">
    <property type="entry name" value="alpha/beta-Hydrolases"/>
    <property type="match status" value="1"/>
</dbReference>
<organism evidence="3 4">
    <name type="scientific">Corynebacterium zhongnanshanii</name>
    <dbReference type="NCBI Taxonomy" id="2768834"/>
    <lineage>
        <taxon>Bacteria</taxon>
        <taxon>Bacillati</taxon>
        <taxon>Actinomycetota</taxon>
        <taxon>Actinomycetes</taxon>
        <taxon>Mycobacteriales</taxon>
        <taxon>Corynebacteriaceae</taxon>
        <taxon>Corynebacterium</taxon>
    </lineage>
</organism>
<name>A0ABQ6VEN0_9CORY</name>